<evidence type="ECO:0000313" key="3">
    <source>
        <dbReference type="Proteomes" id="UP001054945"/>
    </source>
</evidence>
<sequence>MGLPPARPLSGILRPSVREITTSAFPGHKLVLAGTDPFPGTRAPSVRPVTSPNPRGRFGQSNAQIPLATPSIPNNENSDFPTSFLFFVFDSQGTCSEEGWTI</sequence>
<organism evidence="2 3">
    <name type="scientific">Caerostris extrusa</name>
    <name type="common">Bark spider</name>
    <name type="synonym">Caerostris bankana</name>
    <dbReference type="NCBI Taxonomy" id="172846"/>
    <lineage>
        <taxon>Eukaryota</taxon>
        <taxon>Metazoa</taxon>
        <taxon>Ecdysozoa</taxon>
        <taxon>Arthropoda</taxon>
        <taxon>Chelicerata</taxon>
        <taxon>Arachnida</taxon>
        <taxon>Araneae</taxon>
        <taxon>Araneomorphae</taxon>
        <taxon>Entelegynae</taxon>
        <taxon>Araneoidea</taxon>
        <taxon>Araneidae</taxon>
        <taxon>Caerostris</taxon>
    </lineage>
</organism>
<keyword evidence="3" id="KW-1185">Reference proteome</keyword>
<dbReference type="EMBL" id="BPLR01015712">
    <property type="protein sequence ID" value="GIY78048.1"/>
    <property type="molecule type" value="Genomic_DNA"/>
</dbReference>
<gene>
    <name evidence="2" type="ORF">CEXT_167331</name>
</gene>
<comment type="caution">
    <text evidence="2">The sequence shown here is derived from an EMBL/GenBank/DDBJ whole genome shotgun (WGS) entry which is preliminary data.</text>
</comment>
<accession>A0AAV4W8W4</accession>
<evidence type="ECO:0000313" key="2">
    <source>
        <dbReference type="EMBL" id="GIY78048.1"/>
    </source>
</evidence>
<name>A0AAV4W8W4_CAEEX</name>
<evidence type="ECO:0000256" key="1">
    <source>
        <dbReference type="SAM" id="MobiDB-lite"/>
    </source>
</evidence>
<feature type="region of interest" description="Disordered" evidence="1">
    <location>
        <begin position="33"/>
        <end position="74"/>
    </location>
</feature>
<protein>
    <submittedName>
        <fullName evidence="2">Uncharacterized protein</fullName>
    </submittedName>
</protein>
<reference evidence="2 3" key="1">
    <citation type="submission" date="2021-06" db="EMBL/GenBank/DDBJ databases">
        <title>Caerostris extrusa draft genome.</title>
        <authorList>
            <person name="Kono N."/>
            <person name="Arakawa K."/>
        </authorList>
    </citation>
    <scope>NUCLEOTIDE SEQUENCE [LARGE SCALE GENOMIC DNA]</scope>
</reference>
<proteinExistence type="predicted"/>
<dbReference type="Proteomes" id="UP001054945">
    <property type="component" value="Unassembled WGS sequence"/>
</dbReference>
<feature type="compositionally biased region" description="Polar residues" evidence="1">
    <location>
        <begin position="48"/>
        <end position="64"/>
    </location>
</feature>
<dbReference type="AlphaFoldDB" id="A0AAV4W8W4"/>